<dbReference type="InterPro" id="IPR020911">
    <property type="entry name" value="UPF0325"/>
</dbReference>
<dbReference type="STRING" id="1414654.BFR47_07425"/>
<dbReference type="AlphaFoldDB" id="A0A1J4QCE4"/>
<sequence>MTATYPTLEQMGITSFDSISRYSLRREVRADVLKVYYRRPSGSFLSRSKKFTFARARTNVPVEFQKTEAWHKLEDTSPILRQALAELQALLQPAEVPAGDDVAAQDTKQQLLADLAHMEQVMKAKLDELRRQIEALS</sequence>
<dbReference type="Proteomes" id="UP000243073">
    <property type="component" value="Unassembled WGS sequence"/>
</dbReference>
<evidence type="ECO:0000313" key="2">
    <source>
        <dbReference type="Proteomes" id="UP000243073"/>
    </source>
</evidence>
<organism evidence="1 2">
    <name type="scientific">Oceanisphaera psychrotolerans</name>
    <dbReference type="NCBI Taxonomy" id="1414654"/>
    <lineage>
        <taxon>Bacteria</taxon>
        <taxon>Pseudomonadati</taxon>
        <taxon>Pseudomonadota</taxon>
        <taxon>Gammaproteobacteria</taxon>
        <taxon>Aeromonadales</taxon>
        <taxon>Aeromonadaceae</taxon>
        <taxon>Oceanisphaera</taxon>
    </lineage>
</organism>
<dbReference type="EMBL" id="MDKE01000070">
    <property type="protein sequence ID" value="OIN03838.1"/>
    <property type="molecule type" value="Genomic_DNA"/>
</dbReference>
<name>A0A1J4QCE4_9GAMM</name>
<dbReference type="OrthoDB" id="5624524at2"/>
<reference evidence="1 2" key="1">
    <citation type="submission" date="2016-07" db="EMBL/GenBank/DDBJ databases">
        <title>Draft Genome Sequence of Oceanisphaera psychrotolerans, isolated from coastal sediment samples.</title>
        <authorList>
            <person name="Zhuo S."/>
            <person name="Ruan Z."/>
        </authorList>
    </citation>
    <scope>NUCLEOTIDE SEQUENCE [LARGE SCALE GENOMIC DNA]</scope>
    <source>
        <strain evidence="1 2">LAM-WHM-ZC</strain>
    </source>
</reference>
<protein>
    <recommendedName>
        <fullName evidence="3">DUF3461 domain-containing protein</fullName>
    </recommendedName>
</protein>
<accession>A0A1J4QCE4</accession>
<gene>
    <name evidence="1" type="ORF">BFR47_07425</name>
</gene>
<proteinExistence type="predicted"/>
<evidence type="ECO:0008006" key="3">
    <source>
        <dbReference type="Google" id="ProtNLM"/>
    </source>
</evidence>
<comment type="caution">
    <text evidence="1">The sequence shown here is derived from an EMBL/GenBank/DDBJ whole genome shotgun (WGS) entry which is preliminary data.</text>
</comment>
<evidence type="ECO:0000313" key="1">
    <source>
        <dbReference type="EMBL" id="OIN03838.1"/>
    </source>
</evidence>
<dbReference type="Pfam" id="PF11944">
    <property type="entry name" value="DUF3461"/>
    <property type="match status" value="1"/>
</dbReference>
<dbReference type="RefSeq" id="WP_071474226.1">
    <property type="nucleotide sequence ID" value="NZ_MDKE01000070.1"/>
</dbReference>
<keyword evidence="2" id="KW-1185">Reference proteome</keyword>